<comment type="catalytic activity">
    <reaction evidence="6">
        <text>(6S)-NADPHX + ADP = AMP + phosphate + NADPH + H(+)</text>
        <dbReference type="Rhea" id="RHEA:32235"/>
        <dbReference type="ChEBI" id="CHEBI:15378"/>
        <dbReference type="ChEBI" id="CHEBI:43474"/>
        <dbReference type="ChEBI" id="CHEBI:57783"/>
        <dbReference type="ChEBI" id="CHEBI:64076"/>
        <dbReference type="ChEBI" id="CHEBI:456215"/>
        <dbReference type="ChEBI" id="CHEBI:456216"/>
        <dbReference type="EC" id="4.2.1.136"/>
    </reaction>
</comment>
<comment type="function">
    <text evidence="6">Catalyzes the dehydration of the S-form of NAD(P)HX at the expense of ADP, which is converted to AMP. Together with NAD(P)HX epimerase, which catalyzes the epimerization of the S- and R-forms, the enzyme allows the repair of both epimers of NAD(P)HX, a damaged form of NAD(P)H that is a result of enzymatic or heat-dependent hydration.</text>
</comment>
<evidence type="ECO:0000256" key="6">
    <source>
        <dbReference type="HAMAP-Rule" id="MF_01965"/>
    </source>
</evidence>
<keyword evidence="2 6" id="KW-0067">ATP-binding</keyword>
<dbReference type="HAMAP" id="MF_01965">
    <property type="entry name" value="NADHX_dehydratase"/>
    <property type="match status" value="1"/>
</dbReference>
<proteinExistence type="inferred from homology"/>
<dbReference type="Pfam" id="PF01256">
    <property type="entry name" value="Carb_kinase"/>
    <property type="match status" value="1"/>
</dbReference>
<sequence>MTRAVTQVTAEDLAAWWPVPGADSHKYTRGVVGIDTGSEDYPGAALLSIAGALGAGPGMARYLGTAPRDLILGRFPSVVLVPGQVQALVVGSGWGQRPDAEARLSGAVSRGVPLLVDADALQLLPAHLPPESLLTPHAGELARMLSMRRAEVEADPVAAAREAARAFGCAVLLKGAMQPLATPDGEVRLAIPGPAWTAQAGSGDVLAGACGTLLAAGLPAWRAGLLGASLQALTASLFPGPHTPDAQARRFPEVLAQTIQPDRLRNTLL</sequence>
<dbReference type="PROSITE" id="PS51383">
    <property type="entry name" value="YJEF_C_3"/>
    <property type="match status" value="1"/>
</dbReference>
<keyword evidence="4 6" id="KW-0520">NAD</keyword>
<reference evidence="8 9" key="1">
    <citation type="submission" date="2021-03" db="EMBL/GenBank/DDBJ databases">
        <title>Human Oral Microbial Genomes.</title>
        <authorList>
            <person name="Johnston C.D."/>
            <person name="Chen T."/>
            <person name="Dewhirst F.E."/>
        </authorList>
    </citation>
    <scope>NUCLEOTIDE SEQUENCE [LARGE SCALE GENOMIC DNA]</scope>
    <source>
        <strain evidence="8 9">DSMZ 100122</strain>
    </source>
</reference>
<evidence type="ECO:0000259" key="7">
    <source>
        <dbReference type="PROSITE" id="PS51383"/>
    </source>
</evidence>
<dbReference type="Proteomes" id="UP000678513">
    <property type="component" value="Chromosome"/>
</dbReference>
<feature type="binding site" evidence="6">
    <location>
        <position position="204"/>
    </location>
    <ligand>
        <name>(6S)-NADPHX</name>
        <dbReference type="ChEBI" id="CHEBI:64076"/>
    </ligand>
</feature>
<feature type="binding site" evidence="6">
    <location>
        <position position="93"/>
    </location>
    <ligand>
        <name>(6S)-NADPHX</name>
        <dbReference type="ChEBI" id="CHEBI:64076"/>
    </ligand>
</feature>
<organism evidence="8 9">
    <name type="scientific">Arachnia rubra</name>
    <dbReference type="NCBI Taxonomy" id="1547448"/>
    <lineage>
        <taxon>Bacteria</taxon>
        <taxon>Bacillati</taxon>
        <taxon>Actinomycetota</taxon>
        <taxon>Actinomycetes</taxon>
        <taxon>Propionibacteriales</taxon>
        <taxon>Propionibacteriaceae</taxon>
        <taxon>Arachnia</taxon>
    </lineage>
</organism>
<evidence type="ECO:0000256" key="4">
    <source>
        <dbReference type="ARBA" id="ARBA00023027"/>
    </source>
</evidence>
<dbReference type="CDD" id="cd01171">
    <property type="entry name" value="YXKO-related"/>
    <property type="match status" value="1"/>
</dbReference>
<gene>
    <name evidence="6" type="primary">nnrD</name>
    <name evidence="8" type="ORF">J5A65_04845</name>
</gene>
<keyword evidence="9" id="KW-1185">Reference proteome</keyword>
<dbReference type="InterPro" id="IPR029056">
    <property type="entry name" value="Ribokinase-like"/>
</dbReference>
<dbReference type="PANTHER" id="PTHR12592:SF0">
    <property type="entry name" value="ATP-DEPENDENT (S)-NAD(P)H-HYDRATE DEHYDRATASE"/>
    <property type="match status" value="1"/>
</dbReference>
<evidence type="ECO:0000256" key="3">
    <source>
        <dbReference type="ARBA" id="ARBA00022857"/>
    </source>
</evidence>
<feature type="binding site" evidence="6">
    <location>
        <position position="203"/>
    </location>
    <ligand>
        <name>AMP</name>
        <dbReference type="ChEBI" id="CHEBI:456215"/>
    </ligand>
</feature>
<dbReference type="InterPro" id="IPR000631">
    <property type="entry name" value="CARKD"/>
</dbReference>
<accession>A0ABX7Y8E1</accession>
<evidence type="ECO:0000313" key="9">
    <source>
        <dbReference type="Proteomes" id="UP000678513"/>
    </source>
</evidence>
<evidence type="ECO:0000256" key="1">
    <source>
        <dbReference type="ARBA" id="ARBA00022741"/>
    </source>
</evidence>
<dbReference type="Gene3D" id="3.40.1190.20">
    <property type="match status" value="1"/>
</dbReference>
<keyword evidence="3 6" id="KW-0521">NADP</keyword>
<dbReference type="PANTHER" id="PTHR12592">
    <property type="entry name" value="ATP-DEPENDENT (S)-NAD(P)H-HYDRATE DEHYDRATASE FAMILY MEMBER"/>
    <property type="match status" value="1"/>
</dbReference>
<name>A0ABX7Y8E1_9ACTN</name>
<dbReference type="RefSeq" id="WP_212325986.1">
    <property type="nucleotide sequence ID" value="NZ_AP024463.1"/>
</dbReference>
<comment type="similarity">
    <text evidence="6">Belongs to the NnrD/CARKD family.</text>
</comment>
<evidence type="ECO:0000313" key="8">
    <source>
        <dbReference type="EMBL" id="QUC09057.1"/>
    </source>
</evidence>
<feature type="binding site" evidence="6">
    <location>
        <position position="44"/>
    </location>
    <ligand>
        <name>(6S)-NADPHX</name>
        <dbReference type="ChEBI" id="CHEBI:64076"/>
    </ligand>
</feature>
<dbReference type="EC" id="4.2.1.136" evidence="6"/>
<comment type="catalytic activity">
    <reaction evidence="6">
        <text>(6S)-NADHX + ADP = AMP + phosphate + NADH + H(+)</text>
        <dbReference type="Rhea" id="RHEA:32223"/>
        <dbReference type="ChEBI" id="CHEBI:15378"/>
        <dbReference type="ChEBI" id="CHEBI:43474"/>
        <dbReference type="ChEBI" id="CHEBI:57945"/>
        <dbReference type="ChEBI" id="CHEBI:64074"/>
        <dbReference type="ChEBI" id="CHEBI:456215"/>
        <dbReference type="ChEBI" id="CHEBI:456216"/>
        <dbReference type="EC" id="4.2.1.136"/>
    </reaction>
</comment>
<comment type="cofactor">
    <cofactor evidence="6">
        <name>Mg(2+)</name>
        <dbReference type="ChEBI" id="CHEBI:18420"/>
    </cofactor>
</comment>
<keyword evidence="1 6" id="KW-0547">Nucleotide-binding</keyword>
<protein>
    <recommendedName>
        <fullName evidence="6">ADP-dependent (S)-NAD(P)H-hydrate dehydratase</fullName>
        <ecNumber evidence="6">4.2.1.136</ecNumber>
    </recommendedName>
    <alternativeName>
        <fullName evidence="6">ADP-dependent NAD(P)HX dehydratase</fullName>
    </alternativeName>
</protein>
<evidence type="ECO:0000256" key="5">
    <source>
        <dbReference type="ARBA" id="ARBA00023239"/>
    </source>
</evidence>
<dbReference type="EMBL" id="CP072384">
    <property type="protein sequence ID" value="QUC09057.1"/>
    <property type="molecule type" value="Genomic_DNA"/>
</dbReference>
<feature type="domain" description="YjeF C-terminal" evidence="7">
    <location>
        <begin position="9"/>
        <end position="258"/>
    </location>
</feature>
<feature type="binding site" evidence="6">
    <location>
        <position position="137"/>
    </location>
    <ligand>
        <name>(6S)-NADPHX</name>
        <dbReference type="ChEBI" id="CHEBI:64076"/>
    </ligand>
</feature>
<comment type="caution">
    <text evidence="6">Lacks conserved residue(s) required for the propagation of feature annotation.</text>
</comment>
<comment type="subunit">
    <text evidence="6">Homotetramer.</text>
</comment>
<evidence type="ECO:0000256" key="2">
    <source>
        <dbReference type="ARBA" id="ARBA00022840"/>
    </source>
</evidence>
<keyword evidence="5 6" id="KW-0456">Lyase</keyword>
<dbReference type="SUPFAM" id="SSF53613">
    <property type="entry name" value="Ribokinase-like"/>
    <property type="match status" value="1"/>
</dbReference>